<evidence type="ECO:0000313" key="3">
    <source>
        <dbReference type="Proteomes" id="UP001180020"/>
    </source>
</evidence>
<feature type="signal peptide" evidence="1">
    <location>
        <begin position="1"/>
        <end position="26"/>
    </location>
</feature>
<protein>
    <recommendedName>
        <fullName evidence="4">Plant thionin family protein</fullName>
    </recommendedName>
</protein>
<keyword evidence="3" id="KW-1185">Reference proteome</keyword>
<proteinExistence type="predicted"/>
<organism evidence="2 3">
    <name type="scientific">Acorus calamus</name>
    <name type="common">Sweet flag</name>
    <dbReference type="NCBI Taxonomy" id="4465"/>
    <lineage>
        <taxon>Eukaryota</taxon>
        <taxon>Viridiplantae</taxon>
        <taxon>Streptophyta</taxon>
        <taxon>Embryophyta</taxon>
        <taxon>Tracheophyta</taxon>
        <taxon>Spermatophyta</taxon>
        <taxon>Magnoliopsida</taxon>
        <taxon>Liliopsida</taxon>
        <taxon>Acoraceae</taxon>
        <taxon>Acorus</taxon>
    </lineage>
</organism>
<evidence type="ECO:0000313" key="2">
    <source>
        <dbReference type="EMBL" id="KAK1290666.1"/>
    </source>
</evidence>
<accession>A0AAV9CP02</accession>
<comment type="caution">
    <text evidence="2">The sequence shown here is derived from an EMBL/GenBank/DDBJ whole genome shotgun (WGS) entry which is preliminary data.</text>
</comment>
<evidence type="ECO:0000256" key="1">
    <source>
        <dbReference type="SAM" id="SignalP"/>
    </source>
</evidence>
<name>A0AAV9CP02_ACOCL</name>
<reference evidence="2" key="2">
    <citation type="submission" date="2023-06" db="EMBL/GenBank/DDBJ databases">
        <authorList>
            <person name="Ma L."/>
            <person name="Liu K.-W."/>
            <person name="Li Z."/>
            <person name="Hsiao Y.-Y."/>
            <person name="Qi Y."/>
            <person name="Fu T."/>
            <person name="Tang G."/>
            <person name="Zhang D."/>
            <person name="Sun W.-H."/>
            <person name="Liu D.-K."/>
            <person name="Li Y."/>
            <person name="Chen G.-Z."/>
            <person name="Liu X.-D."/>
            <person name="Liao X.-Y."/>
            <person name="Jiang Y.-T."/>
            <person name="Yu X."/>
            <person name="Hao Y."/>
            <person name="Huang J."/>
            <person name="Zhao X.-W."/>
            <person name="Ke S."/>
            <person name="Chen Y.-Y."/>
            <person name="Wu W.-L."/>
            <person name="Hsu J.-L."/>
            <person name="Lin Y.-F."/>
            <person name="Huang M.-D."/>
            <person name="Li C.-Y."/>
            <person name="Huang L."/>
            <person name="Wang Z.-W."/>
            <person name="Zhao X."/>
            <person name="Zhong W.-Y."/>
            <person name="Peng D.-H."/>
            <person name="Ahmad S."/>
            <person name="Lan S."/>
            <person name="Zhang J.-S."/>
            <person name="Tsai W.-C."/>
            <person name="Van De Peer Y."/>
            <person name="Liu Z.-J."/>
        </authorList>
    </citation>
    <scope>NUCLEOTIDE SEQUENCE</scope>
    <source>
        <strain evidence="2">CP</strain>
        <tissue evidence="2">Leaves</tissue>
    </source>
</reference>
<evidence type="ECO:0008006" key="4">
    <source>
        <dbReference type="Google" id="ProtNLM"/>
    </source>
</evidence>
<gene>
    <name evidence="2" type="ORF">QJS10_CPB18g00808</name>
</gene>
<dbReference type="EMBL" id="JAUJYO010000018">
    <property type="protein sequence ID" value="KAK1290666.1"/>
    <property type="molecule type" value="Genomic_DNA"/>
</dbReference>
<keyword evidence="1" id="KW-0732">Signal</keyword>
<dbReference type="AlphaFoldDB" id="A0AAV9CP02"/>
<sequence>MTSGKLAAVILVSMLVVMALVEVSEARNCFDDCMGQCMPIKYATRPQCESQCDQACKSIGEPGKPGHHH</sequence>
<dbReference type="Proteomes" id="UP001180020">
    <property type="component" value="Unassembled WGS sequence"/>
</dbReference>
<reference evidence="2" key="1">
    <citation type="journal article" date="2023" name="Nat. Commun.">
        <title>Diploid and tetraploid genomes of Acorus and the evolution of monocots.</title>
        <authorList>
            <person name="Ma L."/>
            <person name="Liu K.W."/>
            <person name="Li Z."/>
            <person name="Hsiao Y.Y."/>
            <person name="Qi Y."/>
            <person name="Fu T."/>
            <person name="Tang G.D."/>
            <person name="Zhang D."/>
            <person name="Sun W.H."/>
            <person name="Liu D.K."/>
            <person name="Li Y."/>
            <person name="Chen G.Z."/>
            <person name="Liu X.D."/>
            <person name="Liao X.Y."/>
            <person name="Jiang Y.T."/>
            <person name="Yu X."/>
            <person name="Hao Y."/>
            <person name="Huang J."/>
            <person name="Zhao X.W."/>
            <person name="Ke S."/>
            <person name="Chen Y.Y."/>
            <person name="Wu W.L."/>
            <person name="Hsu J.L."/>
            <person name="Lin Y.F."/>
            <person name="Huang M.D."/>
            <person name="Li C.Y."/>
            <person name="Huang L."/>
            <person name="Wang Z.W."/>
            <person name="Zhao X."/>
            <person name="Zhong W.Y."/>
            <person name="Peng D.H."/>
            <person name="Ahmad S."/>
            <person name="Lan S."/>
            <person name="Zhang J.S."/>
            <person name="Tsai W.C."/>
            <person name="Van de Peer Y."/>
            <person name="Liu Z.J."/>
        </authorList>
    </citation>
    <scope>NUCLEOTIDE SEQUENCE</scope>
    <source>
        <strain evidence="2">CP</strain>
    </source>
</reference>
<feature type="chain" id="PRO_5043720650" description="Plant thionin family protein" evidence="1">
    <location>
        <begin position="27"/>
        <end position="69"/>
    </location>
</feature>